<gene>
    <name evidence="1" type="ORF">EKH79_03915</name>
</gene>
<protein>
    <submittedName>
        <fullName evidence="1">2'-5' RNA ligase family protein</fullName>
    </submittedName>
</protein>
<dbReference type="GO" id="GO:0016874">
    <property type="term" value="F:ligase activity"/>
    <property type="evidence" value="ECO:0007669"/>
    <property type="project" value="UniProtKB-KW"/>
</dbReference>
<dbReference type="SUPFAM" id="SSF55144">
    <property type="entry name" value="LigT-like"/>
    <property type="match status" value="1"/>
</dbReference>
<dbReference type="PANTHER" id="PTHR40037">
    <property type="entry name" value="PHOSPHOESTERASE YJCG-RELATED"/>
    <property type="match status" value="1"/>
</dbReference>
<dbReference type="AlphaFoldDB" id="A0A432LWQ0"/>
<accession>A0A432LWQ0</accession>
<name>A0A432LWQ0_9GAMM</name>
<dbReference type="InterPro" id="IPR009097">
    <property type="entry name" value="Cyclic_Pdiesterase"/>
</dbReference>
<comment type="caution">
    <text evidence="1">The sequence shown here is derived from an EMBL/GenBank/DDBJ whole genome shotgun (WGS) entry which is preliminary data.</text>
</comment>
<reference evidence="1 2" key="1">
    <citation type="submission" date="2018-12" db="EMBL/GenBank/DDBJ databases">
        <title>Dyella dinghuensis sp. nov. DHOA06 and Dyella choica sp. nov. 4M-K27, isolated from forest soil.</title>
        <authorList>
            <person name="Qiu L.-H."/>
            <person name="Gao Z.-H."/>
        </authorList>
    </citation>
    <scope>NUCLEOTIDE SEQUENCE [LARGE SCALE GENOMIC DNA]</scope>
    <source>
        <strain evidence="1 2">DHOA06</strain>
    </source>
</reference>
<proteinExistence type="predicted"/>
<dbReference type="InterPro" id="IPR050580">
    <property type="entry name" value="2H_phosphoesterase_YjcG-like"/>
</dbReference>
<dbReference type="Pfam" id="PF13563">
    <property type="entry name" value="2_5_RNA_ligase2"/>
    <property type="match status" value="1"/>
</dbReference>
<dbReference type="OrthoDB" id="7210484at2"/>
<keyword evidence="1" id="KW-0436">Ligase</keyword>
<evidence type="ECO:0000313" key="2">
    <source>
        <dbReference type="Proteomes" id="UP000267077"/>
    </source>
</evidence>
<sequence length="190" mass="21370">MSSPILAQSLTLLALMLPDADHVIGDLRDQYDPSAKRELGAHITIRFDWLSANRITATDHDYIASICASTPTIVVTLARVAEFPRVVYLEPEPAAPIEALAKRIAERYPARADDHPFKPHVTVGRKLPAEDVKRIRNLASTRLVQQGNVTTSCNELTLLMSRNGKWVRQRDYPFGAYYQRELLAHDKTQP</sequence>
<dbReference type="PANTHER" id="PTHR40037:SF1">
    <property type="entry name" value="PHOSPHOESTERASE SAOUHSC_00951-RELATED"/>
    <property type="match status" value="1"/>
</dbReference>
<evidence type="ECO:0000313" key="1">
    <source>
        <dbReference type="EMBL" id="RUL65863.1"/>
    </source>
</evidence>
<organism evidence="1 2">
    <name type="scientific">Dyella dinghuensis</name>
    <dbReference type="NCBI Taxonomy" id="1920169"/>
    <lineage>
        <taxon>Bacteria</taxon>
        <taxon>Pseudomonadati</taxon>
        <taxon>Pseudomonadota</taxon>
        <taxon>Gammaproteobacteria</taxon>
        <taxon>Lysobacterales</taxon>
        <taxon>Rhodanobacteraceae</taxon>
        <taxon>Dyella</taxon>
    </lineage>
</organism>
<keyword evidence="2" id="KW-1185">Reference proteome</keyword>
<dbReference type="Proteomes" id="UP000267077">
    <property type="component" value="Unassembled WGS sequence"/>
</dbReference>
<dbReference type="Gene3D" id="3.90.1140.10">
    <property type="entry name" value="Cyclic phosphodiesterase"/>
    <property type="match status" value="1"/>
</dbReference>
<dbReference type="EMBL" id="RYZR01000003">
    <property type="protein sequence ID" value="RUL65863.1"/>
    <property type="molecule type" value="Genomic_DNA"/>
</dbReference>
<dbReference type="RefSeq" id="WP_126672495.1">
    <property type="nucleotide sequence ID" value="NZ_RYZR01000003.1"/>
</dbReference>